<dbReference type="OrthoDB" id="6119856at2"/>
<comment type="caution">
    <text evidence="2">The sequence shown here is derived from an EMBL/GenBank/DDBJ whole genome shotgun (WGS) entry which is preliminary data.</text>
</comment>
<gene>
    <name evidence="2" type="ORF">DFP88_102462</name>
</gene>
<evidence type="ECO:0000313" key="2">
    <source>
        <dbReference type="EMBL" id="PYE84659.1"/>
    </source>
</evidence>
<keyword evidence="1" id="KW-0472">Membrane</keyword>
<keyword evidence="3" id="KW-1185">Reference proteome</keyword>
<dbReference type="InterPro" id="IPR008407">
    <property type="entry name" value="Brnchd-chn_aa_trnsp_AzlD"/>
</dbReference>
<dbReference type="RefSeq" id="WP_110813732.1">
    <property type="nucleotide sequence ID" value="NZ_QJTE01000002.1"/>
</dbReference>
<name>A0A318SW96_9RHOB</name>
<dbReference type="Proteomes" id="UP000248311">
    <property type="component" value="Unassembled WGS sequence"/>
</dbReference>
<reference evidence="2 3" key="1">
    <citation type="submission" date="2018-06" db="EMBL/GenBank/DDBJ databases">
        <title>Genomic Encyclopedia of Type Strains, Phase III (KMG-III): the genomes of soil and plant-associated and newly described type strains.</title>
        <authorList>
            <person name="Whitman W."/>
        </authorList>
    </citation>
    <scope>NUCLEOTIDE SEQUENCE [LARGE SCALE GENOMIC DNA]</scope>
    <source>
        <strain evidence="2 3">CECT 9025</strain>
    </source>
</reference>
<organism evidence="2 3">
    <name type="scientific">Pseudoroseicyclus aestuarii</name>
    <dbReference type="NCBI Taxonomy" id="1795041"/>
    <lineage>
        <taxon>Bacteria</taxon>
        <taxon>Pseudomonadati</taxon>
        <taxon>Pseudomonadota</taxon>
        <taxon>Alphaproteobacteria</taxon>
        <taxon>Rhodobacterales</taxon>
        <taxon>Paracoccaceae</taxon>
        <taxon>Pseudoroseicyclus</taxon>
    </lineage>
</organism>
<accession>A0A318SW96</accession>
<protein>
    <submittedName>
        <fullName evidence="2">Branched-subunit amino acid transport protein</fullName>
    </submittedName>
</protein>
<feature type="transmembrane region" description="Helical" evidence="1">
    <location>
        <begin position="90"/>
        <end position="109"/>
    </location>
</feature>
<proteinExistence type="predicted"/>
<keyword evidence="1" id="KW-0812">Transmembrane</keyword>
<evidence type="ECO:0000313" key="3">
    <source>
        <dbReference type="Proteomes" id="UP000248311"/>
    </source>
</evidence>
<keyword evidence="1" id="KW-1133">Transmembrane helix</keyword>
<evidence type="ECO:0000256" key="1">
    <source>
        <dbReference type="SAM" id="Phobius"/>
    </source>
</evidence>
<dbReference type="EMBL" id="QJTE01000002">
    <property type="protein sequence ID" value="PYE84659.1"/>
    <property type="molecule type" value="Genomic_DNA"/>
</dbReference>
<sequence>MIPTWLIWTVIALLGVGTLLLRFSFLGLIGQRPLPDWALRHLRYTAVAVLPGLVAPLVLWPEATGGATDPARLLSALAVLGVGVLSRSTIGAMLAGAATLYAVLILLAVV</sequence>
<dbReference type="AlphaFoldDB" id="A0A318SW96"/>
<dbReference type="Pfam" id="PF05437">
    <property type="entry name" value="AzlD"/>
    <property type="match status" value="1"/>
</dbReference>
<feature type="transmembrane region" description="Helical" evidence="1">
    <location>
        <begin position="41"/>
        <end position="60"/>
    </location>
</feature>
<feature type="transmembrane region" description="Helical" evidence="1">
    <location>
        <begin position="6"/>
        <end position="29"/>
    </location>
</feature>